<feature type="domain" description="HIRAN" evidence="4">
    <location>
        <begin position="36"/>
        <end position="86"/>
    </location>
</feature>
<feature type="compositionally biased region" description="Low complexity" evidence="3">
    <location>
        <begin position="135"/>
        <end position="145"/>
    </location>
</feature>
<proteinExistence type="predicted"/>
<evidence type="ECO:0000256" key="1">
    <source>
        <dbReference type="ARBA" id="ARBA00022723"/>
    </source>
</evidence>
<keyword evidence="2" id="KW-0378">Hydrolase</keyword>
<reference evidence="5" key="1">
    <citation type="submission" date="2023-04" db="EMBL/GenBank/DDBJ databases">
        <title>Sphingomonas sp. MAHUQ-71 isolated from rice field.</title>
        <authorList>
            <person name="Huq M.A."/>
        </authorList>
    </citation>
    <scope>NUCLEOTIDE SEQUENCE</scope>
    <source>
        <strain evidence="5">MAHUQ-71</strain>
    </source>
</reference>
<name>A0ABT6N5R1_9SPHN</name>
<gene>
    <name evidence="5" type="ORF">QGN17_17090</name>
</gene>
<evidence type="ECO:0000256" key="3">
    <source>
        <dbReference type="SAM" id="MobiDB-lite"/>
    </source>
</evidence>
<protein>
    <submittedName>
        <fullName evidence="5">HIRAN domain-containing protein</fullName>
    </submittedName>
</protein>
<accession>A0ABT6N5R1</accession>
<organism evidence="5 6">
    <name type="scientific">Sphingomonas oryzagri</name>
    <dbReference type="NCBI Taxonomy" id="3042314"/>
    <lineage>
        <taxon>Bacteria</taxon>
        <taxon>Pseudomonadati</taxon>
        <taxon>Pseudomonadota</taxon>
        <taxon>Alphaproteobacteria</taxon>
        <taxon>Sphingomonadales</taxon>
        <taxon>Sphingomonadaceae</taxon>
        <taxon>Sphingomonas</taxon>
    </lineage>
</organism>
<feature type="region of interest" description="Disordered" evidence="3">
    <location>
        <begin position="111"/>
        <end position="145"/>
    </location>
</feature>
<dbReference type="Pfam" id="PF08797">
    <property type="entry name" value="HIRAN"/>
    <property type="match status" value="1"/>
</dbReference>
<evidence type="ECO:0000256" key="2">
    <source>
        <dbReference type="ARBA" id="ARBA00022801"/>
    </source>
</evidence>
<dbReference type="RefSeq" id="WP_281045817.1">
    <property type="nucleotide sequence ID" value="NZ_JARYGZ010000003.1"/>
</dbReference>
<keyword evidence="1" id="KW-0479">Metal-binding</keyword>
<dbReference type="InterPro" id="IPR014905">
    <property type="entry name" value="HIRAN"/>
</dbReference>
<keyword evidence="6" id="KW-1185">Reference proteome</keyword>
<comment type="caution">
    <text evidence="5">The sequence shown here is derived from an EMBL/GenBank/DDBJ whole genome shotgun (WGS) entry which is preliminary data.</text>
</comment>
<evidence type="ECO:0000313" key="5">
    <source>
        <dbReference type="EMBL" id="MDH7640452.1"/>
    </source>
</evidence>
<evidence type="ECO:0000259" key="4">
    <source>
        <dbReference type="Pfam" id="PF08797"/>
    </source>
</evidence>
<dbReference type="Proteomes" id="UP001160625">
    <property type="component" value="Unassembled WGS sequence"/>
</dbReference>
<sequence length="145" mass="16560">MHFEELSIACVGARFDNPRRKGQPTGSREMEIMFAARGDRVELRPEPENKHDQNAIAVYSKEGVQMGYVSADRTVIIHRAWHDTRDVHALFQQRTPWGAWIRIGIDHEPTLPPEAEQAPTLRPTPDFWPDDDPGFDGVDFIPSDE</sequence>
<evidence type="ECO:0000313" key="6">
    <source>
        <dbReference type="Proteomes" id="UP001160625"/>
    </source>
</evidence>
<dbReference type="Gene3D" id="3.30.70.2330">
    <property type="match status" value="1"/>
</dbReference>
<dbReference type="EMBL" id="JARYGZ010000003">
    <property type="protein sequence ID" value="MDH7640452.1"/>
    <property type="molecule type" value="Genomic_DNA"/>
</dbReference>